<evidence type="ECO:0000256" key="4">
    <source>
        <dbReference type="ARBA" id="ARBA00022598"/>
    </source>
</evidence>
<feature type="binding site" evidence="8">
    <location>
        <position position="124"/>
    </location>
    <ligand>
        <name>L-aspartate</name>
        <dbReference type="ChEBI" id="CHEBI:29991"/>
    </ligand>
</feature>
<dbReference type="Gene3D" id="1.20.5.470">
    <property type="entry name" value="Single helix bin"/>
    <property type="match status" value="1"/>
</dbReference>
<dbReference type="InterPro" id="IPR001518">
    <property type="entry name" value="Arginosuc_synth"/>
</dbReference>
<feature type="binding site" evidence="8">
    <location>
        <position position="266"/>
    </location>
    <ligand>
        <name>L-citrulline</name>
        <dbReference type="ChEBI" id="CHEBI:57743"/>
    </ligand>
</feature>
<dbReference type="Pfam" id="PF20979">
    <property type="entry name" value="Arginosuc_syn_C"/>
    <property type="match status" value="1"/>
</dbReference>
<feature type="domain" description="Arginosuccinate synthase C-terminal" evidence="10">
    <location>
        <begin position="180"/>
        <end position="397"/>
    </location>
</feature>
<comment type="subcellular location">
    <subcellularLocation>
        <location evidence="8">Cytoplasm</location>
    </subcellularLocation>
</comment>
<dbReference type="Proteomes" id="UP000199135">
    <property type="component" value="Unassembled WGS sequence"/>
</dbReference>
<name>A0A1H6IL51_9ACTN</name>
<dbReference type="InterPro" id="IPR048267">
    <property type="entry name" value="Arginosuc_syn_N"/>
</dbReference>
<comment type="similarity">
    <text evidence="8">Belongs to the argininosuccinate synthase family. Type 1 subfamily.</text>
</comment>
<dbReference type="InterPro" id="IPR014729">
    <property type="entry name" value="Rossmann-like_a/b/a_fold"/>
</dbReference>
<feature type="binding site" evidence="8">
    <location>
        <position position="181"/>
    </location>
    <ligand>
        <name>L-citrulline</name>
        <dbReference type="ChEBI" id="CHEBI:57743"/>
    </ligand>
</feature>
<proteinExistence type="inferred from homology"/>
<comment type="caution">
    <text evidence="8">Lacks conserved residue(s) required for the propagation of feature annotation.</text>
</comment>
<feature type="binding site" evidence="8">
    <location>
        <position position="128"/>
    </location>
    <ligand>
        <name>L-aspartate</name>
        <dbReference type="ChEBI" id="CHEBI:29991"/>
    </ligand>
</feature>
<feature type="domain" description="Arginosuccinate synthase-like N-terminal" evidence="9">
    <location>
        <begin position="9"/>
        <end position="171"/>
    </location>
</feature>
<keyword evidence="7 8" id="KW-0067">ATP-binding</keyword>
<keyword evidence="4 8" id="KW-0436">Ligase</keyword>
<accession>A0A1H6IL51</accession>
<feature type="binding site" evidence="8">
    <location>
        <position position="122"/>
    </location>
    <ligand>
        <name>ATP</name>
        <dbReference type="ChEBI" id="CHEBI:30616"/>
    </ligand>
</feature>
<feature type="binding site" evidence="8">
    <location>
        <position position="132"/>
    </location>
    <ligand>
        <name>L-citrulline</name>
        <dbReference type="ChEBI" id="CHEBI:57743"/>
    </ligand>
</feature>
<organism evidence="11 12">
    <name type="scientific">Parafannyhessea umbonata</name>
    <dbReference type="NCBI Taxonomy" id="604330"/>
    <lineage>
        <taxon>Bacteria</taxon>
        <taxon>Bacillati</taxon>
        <taxon>Actinomycetota</taxon>
        <taxon>Coriobacteriia</taxon>
        <taxon>Coriobacteriales</taxon>
        <taxon>Atopobiaceae</taxon>
        <taxon>Parafannyhessea</taxon>
    </lineage>
</organism>
<gene>
    <name evidence="8" type="primary">argG</name>
    <name evidence="11" type="ORF">SAMN05216447_10375</name>
</gene>
<dbReference type="InterPro" id="IPR048268">
    <property type="entry name" value="Arginosuc_syn_C"/>
</dbReference>
<dbReference type="Gene3D" id="3.90.1260.10">
    <property type="entry name" value="Argininosuccinate synthetase, chain A, domain 2"/>
    <property type="match status" value="1"/>
</dbReference>
<evidence type="ECO:0000256" key="6">
    <source>
        <dbReference type="ARBA" id="ARBA00022741"/>
    </source>
</evidence>
<feature type="binding site" evidence="8">
    <location>
        <begin position="13"/>
        <end position="21"/>
    </location>
    <ligand>
        <name>ATP</name>
        <dbReference type="ChEBI" id="CHEBI:30616"/>
    </ligand>
</feature>
<keyword evidence="5 8" id="KW-0028">Amino-acid biosynthesis</keyword>
<evidence type="ECO:0000313" key="11">
    <source>
        <dbReference type="EMBL" id="SEH47678.1"/>
    </source>
</evidence>
<evidence type="ECO:0000313" key="12">
    <source>
        <dbReference type="Proteomes" id="UP000199135"/>
    </source>
</evidence>
<dbReference type="Pfam" id="PF00764">
    <property type="entry name" value="Arginosuc_synth"/>
    <property type="match status" value="1"/>
</dbReference>
<dbReference type="PANTHER" id="PTHR11587:SF2">
    <property type="entry name" value="ARGININOSUCCINATE SYNTHASE"/>
    <property type="match status" value="1"/>
</dbReference>
<dbReference type="Gene3D" id="3.40.50.620">
    <property type="entry name" value="HUPs"/>
    <property type="match status" value="1"/>
</dbReference>
<dbReference type="PROSITE" id="PS00564">
    <property type="entry name" value="ARGININOSUCCIN_SYN_1"/>
    <property type="match status" value="1"/>
</dbReference>
<sequence>MVETANKERVVLAYSGGLDTSVMVKWLQVEKNLDVVAICCNVGQESQDLNWVKQKALDMGAIAAESVDMRNEYAEQVLTKAVAANGLYEGTYPLLSALSRPMISAYMVEAAHQYGATYIAHGCTGKGNDQVRFETSIHAIDPSLNVIAPVREWDLLTREQEMEWAAAHDVPVPTTAAKPYSIDDNLFGRAIECGVLENAWNEPPADIWTMTVSPEEAPDTPTEVVIGFEAGVPVSLDGKKMSMLDLIVKLNKIAGANAYGRIDMIEDRVIGIKSRECYECPASLALINAHKALESMCLDHDTLHYKASVDQKWATLIYDGLWFSPLKNSLDAFIASTQQYVTGEVRAKFYKGTFVVTGRKSDYSLYQEGLATYGDGDLFDRSKSAGWISLHSLPTQTWSKQQGPKHVQSLSEHEVKQFQIGNTATPVPQVPTEKAKVHVVCA</sequence>
<dbReference type="SUPFAM" id="SSF69864">
    <property type="entry name" value="Argininosuccinate synthetase, C-terminal domain"/>
    <property type="match status" value="1"/>
</dbReference>
<feature type="binding site" evidence="8">
    <location>
        <position position="129"/>
    </location>
    <ligand>
        <name>L-aspartate</name>
        <dbReference type="ChEBI" id="CHEBI:29991"/>
    </ligand>
</feature>
<dbReference type="RefSeq" id="WP_078687330.1">
    <property type="nucleotide sequence ID" value="NZ_FNWT01000003.1"/>
</dbReference>
<dbReference type="PROSITE" id="PS00565">
    <property type="entry name" value="ARGININOSUCCIN_SYN_2"/>
    <property type="match status" value="1"/>
</dbReference>
<evidence type="ECO:0000256" key="3">
    <source>
        <dbReference type="ARBA" id="ARBA00022571"/>
    </source>
</evidence>
<dbReference type="PANTHER" id="PTHR11587">
    <property type="entry name" value="ARGININOSUCCINATE SYNTHASE"/>
    <property type="match status" value="1"/>
</dbReference>
<keyword evidence="8" id="KW-0963">Cytoplasm</keyword>
<comment type="subunit">
    <text evidence="8">Homotetramer.</text>
</comment>
<dbReference type="NCBIfam" id="TIGR00032">
    <property type="entry name" value="argG"/>
    <property type="match status" value="1"/>
</dbReference>
<comment type="pathway">
    <text evidence="1 8">Amino-acid biosynthesis; L-arginine biosynthesis; L-arginine from L-ornithine and carbamoyl phosphate: step 2/3.</text>
</comment>
<dbReference type="InterPro" id="IPR018223">
    <property type="entry name" value="Arginosuc_synth_CS"/>
</dbReference>
<feature type="binding site" evidence="8">
    <location>
        <position position="128"/>
    </location>
    <ligand>
        <name>L-citrulline</name>
        <dbReference type="ChEBI" id="CHEBI:57743"/>
    </ligand>
</feature>
<evidence type="ECO:0000256" key="2">
    <source>
        <dbReference type="ARBA" id="ARBA00012286"/>
    </source>
</evidence>
<comment type="caution">
    <text evidence="11">The sequence shown here is derived from an EMBL/GenBank/DDBJ whole genome shotgun (WGS) entry which is preliminary data.</text>
</comment>
<feature type="binding site" evidence="8">
    <location>
        <position position="92"/>
    </location>
    <ligand>
        <name>L-citrulline</name>
        <dbReference type="ChEBI" id="CHEBI:57743"/>
    </ligand>
</feature>
<evidence type="ECO:0000259" key="9">
    <source>
        <dbReference type="Pfam" id="PF00764"/>
    </source>
</evidence>
<evidence type="ECO:0000256" key="5">
    <source>
        <dbReference type="ARBA" id="ARBA00022605"/>
    </source>
</evidence>
<evidence type="ECO:0000259" key="10">
    <source>
        <dbReference type="Pfam" id="PF20979"/>
    </source>
</evidence>
<reference evidence="11 12" key="1">
    <citation type="submission" date="2016-10" db="EMBL/GenBank/DDBJ databases">
        <authorList>
            <person name="Varghese N."/>
            <person name="Submissions S."/>
        </authorList>
    </citation>
    <scope>NUCLEOTIDE SEQUENCE [LARGE SCALE GENOMIC DNA]</scope>
    <source>
        <strain evidence="11 12">WCP15</strain>
    </source>
</reference>
<evidence type="ECO:0000256" key="1">
    <source>
        <dbReference type="ARBA" id="ARBA00004967"/>
    </source>
</evidence>
<dbReference type="InterPro" id="IPR023434">
    <property type="entry name" value="Arginosuc_synth_type_1_subfam"/>
</dbReference>
<keyword evidence="6 8" id="KW-0547">Nucleotide-binding</keyword>
<dbReference type="HAMAP" id="MF_00005">
    <property type="entry name" value="Arg_succ_synth_type1"/>
    <property type="match status" value="1"/>
</dbReference>
<protein>
    <recommendedName>
        <fullName evidence="2 8">Argininosuccinate synthase</fullName>
        <ecNumber evidence="2 8">6.3.4.5</ecNumber>
    </recommendedName>
    <alternativeName>
        <fullName evidence="8">Citrulline--aspartate ligase</fullName>
    </alternativeName>
</protein>
<evidence type="ECO:0000256" key="7">
    <source>
        <dbReference type="ARBA" id="ARBA00022840"/>
    </source>
</evidence>
<evidence type="ECO:0000256" key="8">
    <source>
        <dbReference type="HAMAP-Rule" id="MF_00005"/>
    </source>
</evidence>
<keyword evidence="3 8" id="KW-0055">Arginine biosynthesis</keyword>
<dbReference type="SUPFAM" id="SSF52402">
    <property type="entry name" value="Adenine nucleotide alpha hydrolases-like"/>
    <property type="match status" value="1"/>
</dbReference>
<comment type="catalytic activity">
    <reaction evidence="8">
        <text>L-citrulline + L-aspartate + ATP = 2-(N(omega)-L-arginino)succinate + AMP + diphosphate + H(+)</text>
        <dbReference type="Rhea" id="RHEA:10932"/>
        <dbReference type="ChEBI" id="CHEBI:15378"/>
        <dbReference type="ChEBI" id="CHEBI:29991"/>
        <dbReference type="ChEBI" id="CHEBI:30616"/>
        <dbReference type="ChEBI" id="CHEBI:33019"/>
        <dbReference type="ChEBI" id="CHEBI:57472"/>
        <dbReference type="ChEBI" id="CHEBI:57743"/>
        <dbReference type="ChEBI" id="CHEBI:456215"/>
        <dbReference type="EC" id="6.3.4.5"/>
    </reaction>
</comment>
<dbReference type="CDD" id="cd01999">
    <property type="entry name" value="ASS"/>
    <property type="match status" value="1"/>
</dbReference>
<dbReference type="NCBIfam" id="NF001770">
    <property type="entry name" value="PRK00509.1"/>
    <property type="match status" value="1"/>
</dbReference>
<dbReference type="EMBL" id="FNWT01000003">
    <property type="protein sequence ID" value="SEH47678.1"/>
    <property type="molecule type" value="Genomic_DNA"/>
</dbReference>
<dbReference type="InterPro" id="IPR024074">
    <property type="entry name" value="AS_cat/multimer_dom_body"/>
</dbReference>
<feature type="binding site" evidence="8">
    <location>
        <position position="278"/>
    </location>
    <ligand>
        <name>L-citrulline</name>
        <dbReference type="ChEBI" id="CHEBI:57743"/>
    </ligand>
</feature>
<keyword evidence="12" id="KW-1185">Reference proteome</keyword>
<dbReference type="EC" id="6.3.4.5" evidence="2 8"/>